<proteinExistence type="predicted"/>
<evidence type="ECO:0000256" key="1">
    <source>
        <dbReference type="SAM" id="Phobius"/>
    </source>
</evidence>
<name>A0A6C0C767_9ZZZZ</name>
<protein>
    <submittedName>
        <fullName evidence="2">Uncharacterized protein</fullName>
    </submittedName>
</protein>
<keyword evidence="1" id="KW-0812">Transmembrane</keyword>
<organism evidence="2">
    <name type="scientific">viral metagenome</name>
    <dbReference type="NCBI Taxonomy" id="1070528"/>
    <lineage>
        <taxon>unclassified sequences</taxon>
        <taxon>metagenomes</taxon>
        <taxon>organismal metagenomes</taxon>
    </lineage>
</organism>
<reference evidence="2" key="1">
    <citation type="journal article" date="2020" name="Nature">
        <title>Giant virus diversity and host interactions through global metagenomics.</title>
        <authorList>
            <person name="Schulz F."/>
            <person name="Roux S."/>
            <person name="Paez-Espino D."/>
            <person name="Jungbluth S."/>
            <person name="Walsh D.A."/>
            <person name="Denef V.J."/>
            <person name="McMahon K.D."/>
            <person name="Konstantinidis K.T."/>
            <person name="Eloe-Fadrosh E.A."/>
            <person name="Kyrpides N.C."/>
            <person name="Woyke T."/>
        </authorList>
    </citation>
    <scope>NUCLEOTIDE SEQUENCE</scope>
    <source>
        <strain evidence="2">GVMAG-M-3300020187-37</strain>
    </source>
</reference>
<dbReference type="AlphaFoldDB" id="A0A6C0C767"/>
<evidence type="ECO:0000313" key="2">
    <source>
        <dbReference type="EMBL" id="QHS99498.1"/>
    </source>
</evidence>
<keyword evidence="1" id="KW-1133">Transmembrane helix</keyword>
<feature type="transmembrane region" description="Helical" evidence="1">
    <location>
        <begin position="89"/>
        <end position="105"/>
    </location>
</feature>
<dbReference type="EMBL" id="MN739344">
    <property type="protein sequence ID" value="QHS99498.1"/>
    <property type="molecule type" value="Genomic_DNA"/>
</dbReference>
<accession>A0A6C0C767</accession>
<feature type="transmembrane region" description="Helical" evidence="1">
    <location>
        <begin position="46"/>
        <end position="69"/>
    </location>
</feature>
<keyword evidence="1" id="KW-0472">Membrane</keyword>
<sequence>MADCIVQVENDNDEETTEIHNLTDNVVKQYNINIIEIDILNIIKHIFYVIILTFICPVIIGICIFTVIYLSDHFNKTYSYHDFMNKHLFEIWFMGFVITLILLLIKAKRK</sequence>